<evidence type="ECO:0000313" key="1">
    <source>
        <dbReference type="EMBL" id="CAH1405182.1"/>
    </source>
</evidence>
<protein>
    <submittedName>
        <fullName evidence="1">Uncharacterized protein</fullName>
    </submittedName>
</protein>
<dbReference type="AlphaFoldDB" id="A0A9P0HP62"/>
<dbReference type="EMBL" id="OV725082">
    <property type="protein sequence ID" value="CAH1405182.1"/>
    <property type="molecule type" value="Genomic_DNA"/>
</dbReference>
<keyword evidence="2" id="KW-1185">Reference proteome</keyword>
<sequence length="66" mass="7277">MMGSGPQPFRVLLRTFQDGDVRGDPAISETSLMTKIAEHYLLVGEKFKVRCLSCGKTLGKKTFADV</sequence>
<evidence type="ECO:0000313" key="2">
    <source>
        <dbReference type="Proteomes" id="UP001152798"/>
    </source>
</evidence>
<gene>
    <name evidence="1" type="ORF">NEZAVI_LOCUS13444</name>
</gene>
<dbReference type="Proteomes" id="UP001152798">
    <property type="component" value="Chromosome 6"/>
</dbReference>
<organism evidence="1 2">
    <name type="scientific">Nezara viridula</name>
    <name type="common">Southern green stink bug</name>
    <name type="synonym">Cimex viridulus</name>
    <dbReference type="NCBI Taxonomy" id="85310"/>
    <lineage>
        <taxon>Eukaryota</taxon>
        <taxon>Metazoa</taxon>
        <taxon>Ecdysozoa</taxon>
        <taxon>Arthropoda</taxon>
        <taxon>Hexapoda</taxon>
        <taxon>Insecta</taxon>
        <taxon>Pterygota</taxon>
        <taxon>Neoptera</taxon>
        <taxon>Paraneoptera</taxon>
        <taxon>Hemiptera</taxon>
        <taxon>Heteroptera</taxon>
        <taxon>Panheteroptera</taxon>
        <taxon>Pentatomomorpha</taxon>
        <taxon>Pentatomoidea</taxon>
        <taxon>Pentatomidae</taxon>
        <taxon>Pentatominae</taxon>
        <taxon>Nezara</taxon>
    </lineage>
</organism>
<proteinExistence type="predicted"/>
<name>A0A9P0HP62_NEZVI</name>
<dbReference type="OrthoDB" id="5418055at2759"/>
<accession>A0A9P0HP62</accession>
<reference evidence="1" key="1">
    <citation type="submission" date="2022-01" db="EMBL/GenBank/DDBJ databases">
        <authorList>
            <person name="King R."/>
        </authorList>
    </citation>
    <scope>NUCLEOTIDE SEQUENCE</scope>
</reference>